<accession>A0A8I3AFM1</accession>
<sequence>MILLGIVSSGLASIVIGKGRLVIESVKEPAPGAPPGHGILMGEDEVVVIKGKEWDVNAITKGRFVFETDFEQDYKKGDIPKHHAIGVCSLLLLVQLLLQLLLIPQGSLFGQLMFLASLGVSWVYNSYLCSLEKEKLQAGILFETLGNPEMLRFRTSSRTSMAVFVCLLLFHGVRRSFSEEDWLHRLEILRTCIPNDTAAWRRWREKVVEQMLNIDDRSETLAYLAENKEDQVLPDLDKALLTVLLDDARTVFREYLHFRAKLPADSSYQR</sequence>
<evidence type="ECO:0000313" key="2">
    <source>
        <dbReference type="Proteomes" id="UP000683000"/>
    </source>
</evidence>
<reference evidence="1" key="1">
    <citation type="submission" date="2021-03" db="EMBL/GenBank/DDBJ databases">
        <title>Evolutionary innovations through gain and loss of genes in the ectomycorrhizal Boletales.</title>
        <authorList>
            <person name="Wu G."/>
            <person name="Miyauchi S."/>
            <person name="Morin E."/>
            <person name="Yang Z.-L."/>
            <person name="Xu J."/>
            <person name="Martin F.M."/>
        </authorList>
    </citation>
    <scope>NUCLEOTIDE SEQUENCE</scope>
    <source>
        <strain evidence="1">BR01</strain>
    </source>
</reference>
<evidence type="ECO:0000313" key="1">
    <source>
        <dbReference type="EMBL" id="KAG6380615.1"/>
    </source>
</evidence>
<proteinExistence type="predicted"/>
<protein>
    <submittedName>
        <fullName evidence="1">Uncharacterized protein</fullName>
    </submittedName>
</protein>
<organism evidence="1 2">
    <name type="scientific">Boletus reticuloceps</name>
    <dbReference type="NCBI Taxonomy" id="495285"/>
    <lineage>
        <taxon>Eukaryota</taxon>
        <taxon>Fungi</taxon>
        <taxon>Dikarya</taxon>
        <taxon>Basidiomycota</taxon>
        <taxon>Agaricomycotina</taxon>
        <taxon>Agaricomycetes</taxon>
        <taxon>Agaricomycetidae</taxon>
        <taxon>Boletales</taxon>
        <taxon>Boletineae</taxon>
        <taxon>Boletaceae</taxon>
        <taxon>Boletoideae</taxon>
        <taxon>Boletus</taxon>
    </lineage>
</organism>
<gene>
    <name evidence="1" type="ORF">JVT61DRAFT_4981</name>
</gene>
<dbReference type="EMBL" id="JAGFBS010000002">
    <property type="protein sequence ID" value="KAG6380615.1"/>
    <property type="molecule type" value="Genomic_DNA"/>
</dbReference>
<dbReference type="Proteomes" id="UP000683000">
    <property type="component" value="Unassembled WGS sequence"/>
</dbReference>
<dbReference type="AlphaFoldDB" id="A0A8I3AFM1"/>
<keyword evidence="2" id="KW-1185">Reference proteome</keyword>
<name>A0A8I3AFM1_9AGAM</name>
<comment type="caution">
    <text evidence="1">The sequence shown here is derived from an EMBL/GenBank/DDBJ whole genome shotgun (WGS) entry which is preliminary data.</text>
</comment>
<dbReference type="OrthoDB" id="2664332at2759"/>